<dbReference type="InterPro" id="IPR041441">
    <property type="entry name" value="Pih1_CS_Ascomycota"/>
</dbReference>
<evidence type="ECO:0000259" key="4">
    <source>
        <dbReference type="Pfam" id="PF18482"/>
    </source>
</evidence>
<evidence type="ECO:0000256" key="2">
    <source>
        <dbReference type="SAM" id="MobiDB-lite"/>
    </source>
</evidence>
<dbReference type="Pfam" id="PF08190">
    <property type="entry name" value="PIH1"/>
    <property type="match status" value="1"/>
</dbReference>
<gene>
    <name evidence="5" type="primary">PIH1</name>
    <name evidence="5" type="ORF">ATY40_BA7500314</name>
</gene>
<proteinExistence type="inferred from homology"/>
<evidence type="ECO:0000259" key="3">
    <source>
        <dbReference type="Pfam" id="PF08190"/>
    </source>
</evidence>
<dbReference type="InterPro" id="IPR012981">
    <property type="entry name" value="PIH1_N"/>
</dbReference>
<dbReference type="Proteomes" id="UP000094565">
    <property type="component" value="Chromosome 1"/>
</dbReference>
<dbReference type="InterPro" id="IPR050734">
    <property type="entry name" value="PIH1/Kintoun_subfamily"/>
</dbReference>
<organism evidence="5 6">
    <name type="scientific">Komagataella pastoris</name>
    <name type="common">Yeast</name>
    <name type="synonym">Pichia pastoris</name>
    <dbReference type="NCBI Taxonomy" id="4922"/>
    <lineage>
        <taxon>Eukaryota</taxon>
        <taxon>Fungi</taxon>
        <taxon>Dikarya</taxon>
        <taxon>Ascomycota</taxon>
        <taxon>Saccharomycotina</taxon>
        <taxon>Pichiomycetes</taxon>
        <taxon>Pichiales</taxon>
        <taxon>Pichiaceae</taxon>
        <taxon>Komagataella</taxon>
    </lineage>
</organism>
<keyword evidence="6" id="KW-1185">Reference proteome</keyword>
<evidence type="ECO:0000313" key="5">
    <source>
        <dbReference type="EMBL" id="ANZ74618.1"/>
    </source>
</evidence>
<protein>
    <submittedName>
        <fullName evidence="5">BA75_00314T0</fullName>
    </submittedName>
</protein>
<dbReference type="Pfam" id="PF18482">
    <property type="entry name" value="Pih1_fungal_CS"/>
    <property type="match status" value="1"/>
</dbReference>
<dbReference type="EMBL" id="CP014584">
    <property type="protein sequence ID" value="ANZ74618.1"/>
    <property type="molecule type" value="Genomic_DNA"/>
</dbReference>
<evidence type="ECO:0000256" key="1">
    <source>
        <dbReference type="ARBA" id="ARBA00008511"/>
    </source>
</evidence>
<feature type="region of interest" description="Disordered" evidence="2">
    <location>
        <begin position="232"/>
        <end position="257"/>
    </location>
</feature>
<dbReference type="OrthoDB" id="5135119at2759"/>
<feature type="domain" description="PIH1 N-terminal" evidence="3">
    <location>
        <begin position="6"/>
        <end position="159"/>
    </location>
</feature>
<dbReference type="PANTHER" id="PTHR22997:SF0">
    <property type="entry name" value="PIH1 DOMAIN-CONTAINING PROTEIN 1"/>
    <property type="match status" value="1"/>
</dbReference>
<accession>A0A1B2J9Z7</accession>
<feature type="domain" description="Pih1 Ascomycota CS" evidence="4">
    <location>
        <begin position="274"/>
        <end position="341"/>
    </location>
</feature>
<dbReference type="AlphaFoldDB" id="A0A1B2J9Z7"/>
<comment type="similarity">
    <text evidence="1">Belongs to the PIH1 family.</text>
</comment>
<sequence>MVRQKITPKPHLVLKTKLLAPIRGLPVGTKLFINVCTNDLVPLPPPLTPFTPAKDDVFDLSVILPRVMDDKWEIPILTSPDLRMDKDKSGNLSLVTDCVINEKPMNWCLMSKDLMNILIDWCFESLEFQYDSEVLVVDHIKYSMPKMSYKGKEVQEMEIDLESNELQRKEYERIKTTLTDNEPLGILESKRAQDEDDLDANKQELTSLDNLLARPMVKPVGNGPLIQEINDMTISPSRPEPKVETSKNAPKSTLHEPKPKLSLDIKVVKLSPEHTELKYKLLLQISSNLTDKSAYKLDLNKENSTLLISTTDSKYDFSKSQVHFPLPMDTEQIRVINVNSEAFLRVYIK</sequence>
<evidence type="ECO:0000313" key="6">
    <source>
        <dbReference type="Proteomes" id="UP000094565"/>
    </source>
</evidence>
<dbReference type="GO" id="GO:0000492">
    <property type="term" value="P:box C/D snoRNP assembly"/>
    <property type="evidence" value="ECO:0007669"/>
    <property type="project" value="TreeGrafter"/>
</dbReference>
<reference evidence="5 6" key="1">
    <citation type="submission" date="2016-02" db="EMBL/GenBank/DDBJ databases">
        <title>Comparative genomic and transcriptomic foundation for Pichia pastoris.</title>
        <authorList>
            <person name="Love K.R."/>
            <person name="Shah K.A."/>
            <person name="Whittaker C.A."/>
            <person name="Wu J."/>
            <person name="Bartlett M.C."/>
            <person name="Ma D."/>
            <person name="Leeson R.L."/>
            <person name="Priest M."/>
            <person name="Young S.K."/>
            <person name="Love J.C."/>
        </authorList>
    </citation>
    <scope>NUCLEOTIDE SEQUENCE [LARGE SCALE GENOMIC DNA]</scope>
    <source>
        <strain evidence="5 6">ATCC 28485</strain>
    </source>
</reference>
<dbReference type="PANTHER" id="PTHR22997">
    <property type="entry name" value="PIH1 DOMAIN-CONTAINING PROTEIN 1"/>
    <property type="match status" value="1"/>
</dbReference>
<dbReference type="GO" id="GO:1990904">
    <property type="term" value="C:ribonucleoprotein complex"/>
    <property type="evidence" value="ECO:0007669"/>
    <property type="project" value="TreeGrafter"/>
</dbReference>
<dbReference type="GO" id="GO:0097255">
    <property type="term" value="C:R2TP complex"/>
    <property type="evidence" value="ECO:0007669"/>
    <property type="project" value="TreeGrafter"/>
</dbReference>
<dbReference type="GO" id="GO:0005737">
    <property type="term" value="C:cytoplasm"/>
    <property type="evidence" value="ECO:0007669"/>
    <property type="project" value="TreeGrafter"/>
</dbReference>
<name>A0A1B2J9Z7_PICPA</name>
<dbReference type="GO" id="GO:0006364">
    <property type="term" value="P:rRNA processing"/>
    <property type="evidence" value="ECO:0007669"/>
    <property type="project" value="TreeGrafter"/>
</dbReference>